<comment type="pathway">
    <text evidence="11 12">Cell wall biogenesis; peptidoglycan biosynthesis.</text>
</comment>
<dbReference type="PROSITE" id="PS01011">
    <property type="entry name" value="FOLYLPOLYGLU_SYNT_1"/>
    <property type="match status" value="1"/>
</dbReference>
<feature type="domain" description="Mur ligase central" evidence="15">
    <location>
        <begin position="129"/>
        <end position="330"/>
    </location>
</feature>
<evidence type="ECO:0000256" key="11">
    <source>
        <dbReference type="HAMAP-Rule" id="MF_00208"/>
    </source>
</evidence>
<feature type="binding site" evidence="11">
    <location>
        <begin position="131"/>
        <end position="137"/>
    </location>
    <ligand>
        <name>ATP</name>
        <dbReference type="ChEBI" id="CHEBI:30616"/>
    </ligand>
</feature>
<keyword evidence="8 11" id="KW-0573">Peptidoglycan synthesis</keyword>
<dbReference type="UniPathway" id="UPA00219"/>
<dbReference type="InterPro" id="IPR005761">
    <property type="entry name" value="UDP-N-AcMur-Glu-dNH2Pim_ligase"/>
</dbReference>
<keyword evidence="3 11" id="KW-0436">Ligase</keyword>
<evidence type="ECO:0000256" key="3">
    <source>
        <dbReference type="ARBA" id="ARBA00022598"/>
    </source>
</evidence>
<accession>A0A4V0YHC0</accession>
<evidence type="ECO:0000256" key="10">
    <source>
        <dbReference type="ARBA" id="ARBA00023316"/>
    </source>
</evidence>
<evidence type="ECO:0000259" key="13">
    <source>
        <dbReference type="Pfam" id="PF01225"/>
    </source>
</evidence>
<evidence type="ECO:0000256" key="6">
    <source>
        <dbReference type="ARBA" id="ARBA00022840"/>
    </source>
</evidence>
<comment type="PTM">
    <text evidence="11">Carboxylation is probably crucial for Mg(2+) binding and, consequently, for the gamma-phosphate positioning of ATP.</text>
</comment>
<dbReference type="InterPro" id="IPR035911">
    <property type="entry name" value="MurE/MurF_N"/>
</dbReference>
<gene>
    <name evidence="11" type="primary">murE</name>
    <name evidence="16" type="ORF">ET445_13420</name>
</gene>
<dbReference type="Pfam" id="PF08245">
    <property type="entry name" value="Mur_ligase_M"/>
    <property type="match status" value="1"/>
</dbReference>
<feature type="binding site" evidence="11">
    <location>
        <position position="46"/>
    </location>
    <ligand>
        <name>UDP-N-acetyl-alpha-D-muramoyl-L-alanyl-D-glutamate</name>
        <dbReference type="ChEBI" id="CHEBI:83900"/>
    </ligand>
</feature>
<evidence type="ECO:0000313" key="16">
    <source>
        <dbReference type="EMBL" id="QAY74181.1"/>
    </source>
</evidence>
<dbReference type="GO" id="GO:0005524">
    <property type="term" value="F:ATP binding"/>
    <property type="evidence" value="ECO:0007669"/>
    <property type="project" value="UniProtKB-UniRule"/>
</dbReference>
<keyword evidence="11" id="KW-0460">Magnesium</keyword>
<dbReference type="Gene3D" id="3.40.1390.10">
    <property type="entry name" value="MurE/MurF, N-terminal domain"/>
    <property type="match status" value="1"/>
</dbReference>
<evidence type="ECO:0000259" key="15">
    <source>
        <dbReference type="Pfam" id="PF08245"/>
    </source>
</evidence>
<dbReference type="InterPro" id="IPR013221">
    <property type="entry name" value="Mur_ligase_cen"/>
</dbReference>
<sequence length="517" mass="55162">MTGTPATALRPQHPSARALRGLADEFGLDVRGDLEHLEVTGVTLSSKAVRPGDLYVGLPGRNVHGASFAGDATERGAVAILTDASGAALAAETAPGLPVLVTDDARAALGPVARWIFRTDDNAATLFAVTGTNGKTSVVYLLYGILDQLGLTAGLTSTAERRIGDEAVTSSLTTPEASELHALLARARELEARAIGIEVSAQALSRHRVDGVVFDVAGFTNLTHDHFDDYASFEEYYLAKRELFEPERSKRAVVTVDSEWGKRLASEVRIPVTTLTTDPEVAADWRVTVGAETATHTDFVLEGPGGQRLETRVPLLGWYMAANAALAIVMLVESGIDLDRIAHALRRDGGIRAYIPGRAERVSGERGPLVYIDYGHSPDAFLQTLGAIRRFVEGKLIMLFGADGDRDTTKRAEMGAIAARGADVVVITDFHPRTEDPAAIRAALIAGAREAVPGREIHEVADPRAAFRAALALAGEGDAILYAGPGHEDYHEVNGVKIPYSARDDARQALREAGWAE</sequence>
<dbReference type="SUPFAM" id="SSF63418">
    <property type="entry name" value="MurE/MurF N-terminal domain"/>
    <property type="match status" value="1"/>
</dbReference>
<feature type="domain" description="Mur ligase C-terminal" evidence="14">
    <location>
        <begin position="357"/>
        <end position="485"/>
    </location>
</feature>
<protein>
    <recommendedName>
        <fullName evidence="11">UDP-N-acetylmuramyl-tripeptide synthetase</fullName>
        <ecNumber evidence="11">6.3.2.-</ecNumber>
    </recommendedName>
    <alternativeName>
        <fullName evidence="11">UDP-MurNAc-tripeptide synthetase</fullName>
    </alternativeName>
</protein>
<proteinExistence type="inferred from homology"/>
<dbReference type="InterPro" id="IPR000713">
    <property type="entry name" value="Mur_ligase_N"/>
</dbReference>
<dbReference type="NCBIfam" id="TIGR01085">
    <property type="entry name" value="murE"/>
    <property type="match status" value="1"/>
</dbReference>
<keyword evidence="6 11" id="KW-0067">ATP-binding</keyword>
<dbReference type="InterPro" id="IPR036615">
    <property type="entry name" value="Mur_ligase_C_dom_sf"/>
</dbReference>
<dbReference type="PANTHER" id="PTHR23135">
    <property type="entry name" value="MUR LIGASE FAMILY MEMBER"/>
    <property type="match status" value="1"/>
</dbReference>
<dbReference type="SUPFAM" id="SSF53623">
    <property type="entry name" value="MurD-like peptide ligases, catalytic domain"/>
    <property type="match status" value="1"/>
</dbReference>
<feature type="binding site" evidence="11">
    <location>
        <position position="208"/>
    </location>
    <ligand>
        <name>UDP-N-acetyl-alpha-D-muramoyl-L-alanyl-D-glutamate</name>
        <dbReference type="ChEBI" id="CHEBI:83900"/>
    </ligand>
</feature>
<evidence type="ECO:0000256" key="1">
    <source>
        <dbReference type="ARBA" id="ARBA00005898"/>
    </source>
</evidence>
<evidence type="ECO:0000256" key="7">
    <source>
        <dbReference type="ARBA" id="ARBA00022960"/>
    </source>
</evidence>
<dbReference type="GO" id="GO:0008360">
    <property type="term" value="P:regulation of cell shape"/>
    <property type="evidence" value="ECO:0007669"/>
    <property type="project" value="UniProtKB-KW"/>
</dbReference>
<dbReference type="RefSeq" id="WP_129191728.1">
    <property type="nucleotide sequence ID" value="NZ_CP035491.1"/>
</dbReference>
<keyword evidence="7 11" id="KW-0133">Cell shape</keyword>
<comment type="subcellular location">
    <subcellularLocation>
        <location evidence="11 12">Cytoplasm</location>
    </subcellularLocation>
</comment>
<keyword evidence="17" id="KW-1185">Reference proteome</keyword>
<evidence type="ECO:0000256" key="8">
    <source>
        <dbReference type="ARBA" id="ARBA00022984"/>
    </source>
</evidence>
<dbReference type="GO" id="GO:0051301">
    <property type="term" value="P:cell division"/>
    <property type="evidence" value="ECO:0007669"/>
    <property type="project" value="UniProtKB-KW"/>
</dbReference>
<evidence type="ECO:0000256" key="12">
    <source>
        <dbReference type="RuleBase" id="RU004135"/>
    </source>
</evidence>
<dbReference type="AlphaFoldDB" id="A0A4V0YHC0"/>
<dbReference type="EMBL" id="CP035491">
    <property type="protein sequence ID" value="QAY74181.1"/>
    <property type="molecule type" value="Genomic_DNA"/>
</dbReference>
<evidence type="ECO:0000259" key="14">
    <source>
        <dbReference type="Pfam" id="PF02875"/>
    </source>
</evidence>
<reference evidence="16 17" key="1">
    <citation type="submission" date="2019-01" db="EMBL/GenBank/DDBJ databases">
        <title>Genome sequencing of strain FW100M-8.</title>
        <authorList>
            <person name="Heo J."/>
            <person name="Kim S.-J."/>
            <person name="Kim J.-S."/>
            <person name="Hong S.-B."/>
            <person name="Kwon S.-W."/>
        </authorList>
    </citation>
    <scope>NUCLEOTIDE SEQUENCE [LARGE SCALE GENOMIC DNA]</scope>
    <source>
        <strain evidence="16 17">FW100M-8</strain>
    </source>
</reference>
<dbReference type="EC" id="6.3.2.-" evidence="11"/>
<name>A0A4V0YHC0_9MICO</name>
<dbReference type="Pfam" id="PF02875">
    <property type="entry name" value="Mur_ligase_C"/>
    <property type="match status" value="1"/>
</dbReference>
<dbReference type="Pfam" id="PF01225">
    <property type="entry name" value="Mur_ligase"/>
    <property type="match status" value="1"/>
</dbReference>
<dbReference type="GO" id="GO:0071555">
    <property type="term" value="P:cell wall organization"/>
    <property type="evidence" value="ECO:0007669"/>
    <property type="project" value="UniProtKB-KW"/>
</dbReference>
<evidence type="ECO:0000256" key="9">
    <source>
        <dbReference type="ARBA" id="ARBA00023306"/>
    </source>
</evidence>
<keyword evidence="9 11" id="KW-0131">Cell cycle</keyword>
<keyword evidence="4 11" id="KW-0132">Cell division</keyword>
<dbReference type="OrthoDB" id="9800958at2"/>
<dbReference type="GO" id="GO:0009252">
    <property type="term" value="P:peptidoglycan biosynthetic process"/>
    <property type="evidence" value="ECO:0007669"/>
    <property type="project" value="UniProtKB-UniRule"/>
</dbReference>
<feature type="domain" description="Mur ligase N-terminal catalytic" evidence="13">
    <location>
        <begin position="38"/>
        <end position="103"/>
    </location>
</feature>
<dbReference type="GO" id="GO:0005737">
    <property type="term" value="C:cytoplasm"/>
    <property type="evidence" value="ECO:0007669"/>
    <property type="project" value="UniProtKB-SubCell"/>
</dbReference>
<feature type="binding site" evidence="11">
    <location>
        <position position="200"/>
    </location>
    <ligand>
        <name>UDP-N-acetyl-alpha-D-muramoyl-L-alanyl-D-glutamate</name>
        <dbReference type="ChEBI" id="CHEBI:83900"/>
    </ligand>
</feature>
<evidence type="ECO:0000256" key="4">
    <source>
        <dbReference type="ARBA" id="ARBA00022618"/>
    </source>
</evidence>
<comment type="cofactor">
    <cofactor evidence="11">
        <name>Mg(2+)</name>
        <dbReference type="ChEBI" id="CHEBI:18420"/>
    </cofactor>
</comment>
<dbReference type="InterPro" id="IPR004101">
    <property type="entry name" value="Mur_ligase_C"/>
</dbReference>
<dbReference type="KEGG" id="agf:ET445_13420"/>
<feature type="modified residue" description="N6-carboxylysine" evidence="11">
    <location>
        <position position="240"/>
    </location>
</feature>
<dbReference type="Gene3D" id="3.90.190.20">
    <property type="entry name" value="Mur ligase, C-terminal domain"/>
    <property type="match status" value="1"/>
</dbReference>
<dbReference type="Proteomes" id="UP000291259">
    <property type="component" value="Chromosome"/>
</dbReference>
<comment type="caution">
    <text evidence="11">Lacks conserved residue(s) required for the propagation of feature annotation.</text>
</comment>
<evidence type="ECO:0000256" key="2">
    <source>
        <dbReference type="ARBA" id="ARBA00022490"/>
    </source>
</evidence>
<dbReference type="Gene3D" id="3.40.1190.10">
    <property type="entry name" value="Mur-like, catalytic domain"/>
    <property type="match status" value="1"/>
</dbReference>
<dbReference type="GO" id="GO:0004326">
    <property type="term" value="F:tetrahydrofolylpolyglutamate synthase activity"/>
    <property type="evidence" value="ECO:0007669"/>
    <property type="project" value="InterPro"/>
</dbReference>
<keyword evidence="5 11" id="KW-0547">Nucleotide-binding</keyword>
<comment type="function">
    <text evidence="11">Catalyzes the addition of an amino acid to the nucleotide precursor UDP-N-acetylmuramoyl-L-alanyl-D-glutamate (UMAG) in the biosynthesis of bacterial cell-wall peptidoglycan.</text>
</comment>
<dbReference type="SUPFAM" id="SSF53244">
    <property type="entry name" value="MurD-like peptide ligases, peptide-binding domain"/>
    <property type="match status" value="1"/>
</dbReference>
<dbReference type="InterPro" id="IPR018109">
    <property type="entry name" value="Folylpolyglutamate_synth_CS"/>
</dbReference>
<keyword evidence="2 11" id="KW-0963">Cytoplasm</keyword>
<feature type="binding site" evidence="11">
    <location>
        <begin position="173"/>
        <end position="174"/>
    </location>
    <ligand>
        <name>UDP-N-acetyl-alpha-D-muramoyl-L-alanyl-D-glutamate</name>
        <dbReference type="ChEBI" id="CHEBI:83900"/>
    </ligand>
</feature>
<dbReference type="PANTHER" id="PTHR23135:SF4">
    <property type="entry name" value="UDP-N-ACETYLMURAMOYL-L-ALANYL-D-GLUTAMATE--2,6-DIAMINOPIMELATE LIGASE MURE HOMOLOG, CHLOROPLASTIC"/>
    <property type="match status" value="1"/>
</dbReference>
<comment type="similarity">
    <text evidence="1 11">Belongs to the MurCDEF family. MurE subfamily.</text>
</comment>
<dbReference type="HAMAP" id="MF_00208">
    <property type="entry name" value="MurE"/>
    <property type="match status" value="1"/>
</dbReference>
<keyword evidence="10 11" id="KW-0961">Cell wall biogenesis/degradation</keyword>
<dbReference type="GO" id="GO:0000287">
    <property type="term" value="F:magnesium ion binding"/>
    <property type="evidence" value="ECO:0007669"/>
    <property type="project" value="UniProtKB-UniRule"/>
</dbReference>
<organism evidence="16 17">
    <name type="scientific">Agromyces protaetiae</name>
    <dbReference type="NCBI Taxonomy" id="2509455"/>
    <lineage>
        <taxon>Bacteria</taxon>
        <taxon>Bacillati</taxon>
        <taxon>Actinomycetota</taxon>
        <taxon>Actinomycetes</taxon>
        <taxon>Micrococcales</taxon>
        <taxon>Microbacteriaceae</taxon>
        <taxon>Agromyces</taxon>
    </lineage>
</organism>
<dbReference type="InterPro" id="IPR036565">
    <property type="entry name" value="Mur-like_cat_sf"/>
</dbReference>
<evidence type="ECO:0000313" key="17">
    <source>
        <dbReference type="Proteomes" id="UP000291259"/>
    </source>
</evidence>
<evidence type="ECO:0000256" key="5">
    <source>
        <dbReference type="ARBA" id="ARBA00022741"/>
    </source>
</evidence>
<feature type="binding site" evidence="11">
    <location>
        <position position="44"/>
    </location>
    <ligand>
        <name>UDP-N-acetyl-alpha-D-muramoyl-L-alanyl-D-glutamate</name>
        <dbReference type="ChEBI" id="CHEBI:83900"/>
    </ligand>
</feature>